<protein>
    <submittedName>
        <fullName evidence="2">DUF4179 domain-containing protein</fullName>
    </submittedName>
</protein>
<dbReference type="EMBL" id="SDKC01000001">
    <property type="protein sequence ID" value="RXS74217.1"/>
    <property type="molecule type" value="Genomic_DNA"/>
</dbReference>
<keyword evidence="1" id="KW-0812">Transmembrane</keyword>
<proteinExistence type="predicted"/>
<evidence type="ECO:0000313" key="2">
    <source>
        <dbReference type="EMBL" id="RXS74217.1"/>
    </source>
</evidence>
<dbReference type="Proteomes" id="UP000290106">
    <property type="component" value="Unassembled WGS sequence"/>
</dbReference>
<accession>A0A4Q1RF76</accession>
<sequence length="344" mass="38733">MTRRNISDAISNISNRYIEEAADFQIGKKGVRKHFIMRRAVAAAATIMLVFTMSVPALAAADYEPAYNLLYKVSPTIAQKLKPVRMSCEDNGIKFEVISAYVEGSEAKIFISAQDIDGDKIDETTDLFDSYSINTPFDCSSSCENISYDTKTKTATFLISISQWNEQDIIGEKITFRVREMLSNKQEYDMVLSDLDMNNISTAPETVTPTHIFGGSGTNYSEVENNFRALKATGILYSPVEGVDITAMGYVDGDLHIQVRYENVLKTDNHGYIYFQNNEGEKITCNANVEFSTDSEYQERYVEYIYDLSDIELAEYDAYGYFVTSDTLITGNWSVTFPLEMVSP</sequence>
<keyword evidence="1" id="KW-0472">Membrane</keyword>
<dbReference type="RefSeq" id="WP_129256954.1">
    <property type="nucleotide sequence ID" value="NZ_SDKC01000001.1"/>
</dbReference>
<dbReference type="OrthoDB" id="2200485at2"/>
<comment type="caution">
    <text evidence="2">The sequence shown here is derived from an EMBL/GenBank/DDBJ whole genome shotgun (WGS) entry which is preliminary data.</text>
</comment>
<keyword evidence="1" id="KW-1133">Transmembrane helix</keyword>
<organism evidence="2 3">
    <name type="scientific">Blautia faecicola</name>
    <dbReference type="NCBI Taxonomy" id="2509240"/>
    <lineage>
        <taxon>Bacteria</taxon>
        <taxon>Bacillati</taxon>
        <taxon>Bacillota</taxon>
        <taxon>Clostridia</taxon>
        <taxon>Lachnospirales</taxon>
        <taxon>Lachnospiraceae</taxon>
        <taxon>Blautia</taxon>
    </lineage>
</organism>
<feature type="transmembrane region" description="Helical" evidence="1">
    <location>
        <begin position="40"/>
        <end position="61"/>
    </location>
</feature>
<keyword evidence="3" id="KW-1185">Reference proteome</keyword>
<name>A0A4Q1RF76_9FIRM</name>
<dbReference type="AlphaFoldDB" id="A0A4Q1RF76"/>
<evidence type="ECO:0000313" key="3">
    <source>
        <dbReference type="Proteomes" id="UP000290106"/>
    </source>
</evidence>
<reference evidence="2 3" key="1">
    <citation type="submission" date="2019-01" db="EMBL/GenBank/DDBJ databases">
        <title>Blautia sp. nov. KGMB01111 isolated human feces.</title>
        <authorList>
            <person name="Park J.-E."/>
            <person name="Kim J.-S."/>
            <person name="Park S.-H."/>
        </authorList>
    </citation>
    <scope>NUCLEOTIDE SEQUENCE [LARGE SCALE GENOMIC DNA]</scope>
    <source>
        <strain evidence="2 3">KGMB01111</strain>
    </source>
</reference>
<gene>
    <name evidence="2" type="ORF">ETP43_02530</name>
</gene>
<evidence type="ECO:0000256" key="1">
    <source>
        <dbReference type="SAM" id="Phobius"/>
    </source>
</evidence>